<keyword evidence="2" id="KW-1185">Reference proteome</keyword>
<comment type="caution">
    <text evidence="1">The sequence shown here is derived from an EMBL/GenBank/DDBJ whole genome shotgun (WGS) entry which is preliminary data.</text>
</comment>
<evidence type="ECO:0000313" key="2">
    <source>
        <dbReference type="Proteomes" id="UP001642484"/>
    </source>
</evidence>
<protein>
    <recommendedName>
        <fullName evidence="3">Polymerase nucleotidyl transferase domain-containing protein</fullName>
    </recommendedName>
</protein>
<organism evidence="1 2">
    <name type="scientific">Durusdinium trenchii</name>
    <dbReference type="NCBI Taxonomy" id="1381693"/>
    <lineage>
        <taxon>Eukaryota</taxon>
        <taxon>Sar</taxon>
        <taxon>Alveolata</taxon>
        <taxon>Dinophyceae</taxon>
        <taxon>Suessiales</taxon>
        <taxon>Symbiodiniaceae</taxon>
        <taxon>Durusdinium</taxon>
    </lineage>
</organism>
<dbReference type="EMBL" id="CAXAMN010007768">
    <property type="protein sequence ID" value="CAK9022643.1"/>
    <property type="molecule type" value="Genomic_DNA"/>
</dbReference>
<accession>A0ABP0K7G4</accession>
<sequence length="315" mass="35667">MINDGWMRCRHPGPELHTWGAQGSSSWFRSRSRSWWNWRSLRPRLRTVQRATWGLPWAAAGVLCGGGLHGLRSAGAADAEVFQSPGQMLRSRRQLRRQRLSERLQLRWQLSSCCGPGRLARLGRFERFAPENFRIHFLASSHGTDRAWQVSEVLSVFQQISAAAKRQLPTFCCSAGRCEVQVLRGSATRPQSPPGDVDLLVCMDETSAAERAEEVQLGEICCLADFLDACPIEEQLTQLDHLVEMDRVHWHSLQPELLARVRSLVDWDEDPEDLLQTAQALAAAGLHRFLISQFPEHLKELQLPCRPRPFAFGLS</sequence>
<name>A0ABP0K7G4_9DINO</name>
<dbReference type="Proteomes" id="UP001642484">
    <property type="component" value="Unassembled WGS sequence"/>
</dbReference>
<gene>
    <name evidence="1" type="ORF">CCMP2556_LOCUS14919</name>
</gene>
<evidence type="ECO:0000313" key="1">
    <source>
        <dbReference type="EMBL" id="CAK9022643.1"/>
    </source>
</evidence>
<proteinExistence type="predicted"/>
<evidence type="ECO:0008006" key="3">
    <source>
        <dbReference type="Google" id="ProtNLM"/>
    </source>
</evidence>
<reference evidence="1 2" key="1">
    <citation type="submission" date="2024-02" db="EMBL/GenBank/DDBJ databases">
        <authorList>
            <person name="Chen Y."/>
            <person name="Shah S."/>
            <person name="Dougan E. K."/>
            <person name="Thang M."/>
            <person name="Chan C."/>
        </authorList>
    </citation>
    <scope>NUCLEOTIDE SEQUENCE [LARGE SCALE GENOMIC DNA]</scope>
</reference>